<feature type="transmembrane region" description="Helical" evidence="1">
    <location>
        <begin position="7"/>
        <end position="25"/>
    </location>
</feature>
<accession>A0A3B0RSY6</accession>
<dbReference type="InterPro" id="IPR021265">
    <property type="entry name" value="DUF2842"/>
</dbReference>
<evidence type="ECO:0000256" key="1">
    <source>
        <dbReference type="SAM" id="Phobius"/>
    </source>
</evidence>
<protein>
    <recommendedName>
        <fullName evidence="3">DUF2842 domain-containing protein</fullName>
    </recommendedName>
</protein>
<dbReference type="Pfam" id="PF11003">
    <property type="entry name" value="DUF2842"/>
    <property type="match status" value="1"/>
</dbReference>
<feature type="transmembrane region" description="Helical" evidence="1">
    <location>
        <begin position="37"/>
        <end position="55"/>
    </location>
</feature>
<evidence type="ECO:0000313" key="2">
    <source>
        <dbReference type="EMBL" id="VAV87633.1"/>
    </source>
</evidence>
<proteinExistence type="predicted"/>
<evidence type="ECO:0008006" key="3">
    <source>
        <dbReference type="Google" id="ProtNLM"/>
    </source>
</evidence>
<name>A0A3B0RSY6_9ZZZZ</name>
<keyword evidence="1" id="KW-0472">Membrane</keyword>
<organism evidence="2">
    <name type="scientific">hydrothermal vent metagenome</name>
    <dbReference type="NCBI Taxonomy" id="652676"/>
    <lineage>
        <taxon>unclassified sequences</taxon>
        <taxon>metagenomes</taxon>
        <taxon>ecological metagenomes</taxon>
    </lineage>
</organism>
<dbReference type="AlphaFoldDB" id="A0A3B0RSY6"/>
<dbReference type="EMBL" id="UOED01000028">
    <property type="protein sequence ID" value="VAV87633.1"/>
    <property type="molecule type" value="Genomic_DNA"/>
</dbReference>
<keyword evidence="1" id="KW-0812">Transmembrane</keyword>
<reference evidence="2" key="1">
    <citation type="submission" date="2018-06" db="EMBL/GenBank/DDBJ databases">
        <authorList>
            <person name="Zhirakovskaya E."/>
        </authorList>
    </citation>
    <scope>NUCLEOTIDE SEQUENCE</scope>
</reference>
<gene>
    <name evidence="2" type="ORF">MNBD_ALPHA02-1076</name>
</gene>
<sequence>MHKLFGYFLGLIGLSIYILLVSRLGDAIFPMHLVLEIAYYAIAGIGWIFPAMWIIRRWYKPKNTENN</sequence>
<keyword evidence="1" id="KW-1133">Transmembrane helix</keyword>